<dbReference type="GO" id="GO:0047661">
    <property type="term" value="F:amino-acid racemase activity"/>
    <property type="evidence" value="ECO:0007669"/>
    <property type="project" value="InterPro"/>
</dbReference>
<dbReference type="InterPro" id="IPR053714">
    <property type="entry name" value="Iso_Racemase_Enz_sf"/>
</dbReference>
<dbReference type="PANTHER" id="PTHR28047:SF5">
    <property type="entry name" value="PROTEIN DCG1"/>
    <property type="match status" value="1"/>
</dbReference>
<evidence type="ECO:0000256" key="1">
    <source>
        <dbReference type="ARBA" id="ARBA00038414"/>
    </source>
</evidence>
<dbReference type="OrthoDB" id="10249382at2759"/>
<accession>A0A178FCN4</accession>
<keyword evidence="3" id="KW-1185">Reference proteome</keyword>
<comment type="caution">
    <text evidence="2">The sequence shown here is derived from an EMBL/GenBank/DDBJ whole genome shotgun (WGS) entry which is preliminary data.</text>
</comment>
<evidence type="ECO:0000313" key="2">
    <source>
        <dbReference type="EMBL" id="OAL69784.1"/>
    </source>
</evidence>
<proteinExistence type="inferred from homology"/>
<dbReference type="AlphaFoldDB" id="A0A178FCN4"/>
<name>A0A178FCN4_TRIVO</name>
<sequence>MTDAFKPIVNGVNFRGKSAAEIYSRGNELSGELSAVRFDYFTAPTEPTVSKEGNILEGIPSINSGRQSALSAEHCFPHLRELVGEYDAFLVACYSPHPLAGMLRRAISERNEKLQRESTDGKAPFQKRRQYVTGIMDASAEMSAYFAGLNSACLAEQHTPGKFGIVTTADEWKEELDTAAKEMLQSNGSDPDLTFAGVETTGLTAGELHSAPAELVRSRIKRATERLKDSAGPSLRVVSMGCAAMAGMEEAVLEGFGESQGAVVVDGTAAGVAVLLAQCRAGSS</sequence>
<dbReference type="EMBL" id="LHPN01000011">
    <property type="protein sequence ID" value="OAL69784.1"/>
    <property type="molecule type" value="Genomic_DNA"/>
</dbReference>
<reference evidence="2 3" key="1">
    <citation type="submission" date="2016-05" db="EMBL/GenBank/DDBJ databases">
        <title>Genome sequencing of Trichophyton violaceum CMCC(F)T3l isolated from hair.</title>
        <authorList>
            <person name="Zhan P."/>
            <person name="Tao Y."/>
            <person name="Liu W."/>
        </authorList>
    </citation>
    <scope>NUCLEOTIDE SEQUENCE [LARGE SCALE GENOMIC DNA]</scope>
    <source>
        <strain evidence="3">CMCC(F)T3l</strain>
    </source>
</reference>
<dbReference type="InterPro" id="IPR052186">
    <property type="entry name" value="Hydantoin_racemase-like"/>
</dbReference>
<dbReference type="Pfam" id="PF01177">
    <property type="entry name" value="Asp_Glu_race"/>
    <property type="match status" value="1"/>
</dbReference>
<protein>
    <submittedName>
        <fullName evidence="2">Aryl-alcohol dehydrogenase Aad14</fullName>
    </submittedName>
</protein>
<organism evidence="2 3">
    <name type="scientific">Trichophyton violaceum</name>
    <dbReference type="NCBI Taxonomy" id="34388"/>
    <lineage>
        <taxon>Eukaryota</taxon>
        <taxon>Fungi</taxon>
        <taxon>Dikarya</taxon>
        <taxon>Ascomycota</taxon>
        <taxon>Pezizomycotina</taxon>
        <taxon>Eurotiomycetes</taxon>
        <taxon>Eurotiomycetidae</taxon>
        <taxon>Onygenales</taxon>
        <taxon>Arthrodermataceae</taxon>
        <taxon>Trichophyton</taxon>
    </lineage>
</organism>
<dbReference type="InterPro" id="IPR015942">
    <property type="entry name" value="Asp/Glu/hydantoin_racemase"/>
</dbReference>
<evidence type="ECO:0000313" key="3">
    <source>
        <dbReference type="Proteomes" id="UP000243519"/>
    </source>
</evidence>
<dbReference type="Proteomes" id="UP000243519">
    <property type="component" value="Unassembled WGS sequence"/>
</dbReference>
<comment type="similarity">
    <text evidence="1">Belongs to the HyuE racemase family.</text>
</comment>
<dbReference type="PANTHER" id="PTHR28047">
    <property type="entry name" value="PROTEIN DCG1"/>
    <property type="match status" value="1"/>
</dbReference>
<gene>
    <name evidence="2" type="ORF">A7D00_5823</name>
</gene>
<dbReference type="Gene3D" id="3.40.50.12500">
    <property type="match status" value="2"/>
</dbReference>